<dbReference type="OrthoDB" id="9776727at2"/>
<evidence type="ECO:0000259" key="2">
    <source>
        <dbReference type="PROSITE" id="PS50110"/>
    </source>
</evidence>
<comment type="caution">
    <text evidence="3">The sequence shown here is derived from an EMBL/GenBank/DDBJ whole genome shotgun (WGS) entry which is preliminary data.</text>
</comment>
<evidence type="ECO:0000313" key="3">
    <source>
        <dbReference type="EMBL" id="RMH90794.1"/>
    </source>
</evidence>
<dbReference type="GO" id="GO:0000160">
    <property type="term" value="P:phosphorelay signal transduction system"/>
    <property type="evidence" value="ECO:0007669"/>
    <property type="project" value="InterPro"/>
</dbReference>
<feature type="domain" description="Response regulatory" evidence="2">
    <location>
        <begin position="7"/>
        <end position="123"/>
    </location>
</feature>
<dbReference type="AlphaFoldDB" id="A0A3M2HY82"/>
<accession>A0A3M2HY82</accession>
<dbReference type="Pfam" id="PF00072">
    <property type="entry name" value="Response_reg"/>
    <property type="match status" value="1"/>
</dbReference>
<proteinExistence type="predicted"/>
<sequence>MTTPCLRILLIEDSADDAELITIELAQAGLDFELHRVELRTELEAALECGDWALAICDSRLPGFNGIDAYAQVRERLPSLPFIFCIGGPPDDPCFATAAASADACISKDRLSQLPATVLGVLAA</sequence>
<dbReference type="SMART" id="SM00448">
    <property type="entry name" value="REC"/>
    <property type="match status" value="1"/>
</dbReference>
<dbReference type="EMBL" id="RFLY01000014">
    <property type="protein sequence ID" value="RMH90794.1"/>
    <property type="molecule type" value="Genomic_DNA"/>
</dbReference>
<dbReference type="InterPro" id="IPR011006">
    <property type="entry name" value="CheY-like_superfamily"/>
</dbReference>
<dbReference type="Gene3D" id="3.40.50.2300">
    <property type="match status" value="1"/>
</dbReference>
<dbReference type="SUPFAM" id="SSF52172">
    <property type="entry name" value="CheY-like"/>
    <property type="match status" value="1"/>
</dbReference>
<name>A0A3M2HY82_9GAMM</name>
<dbReference type="Proteomes" id="UP000275012">
    <property type="component" value="Unassembled WGS sequence"/>
</dbReference>
<organism evidence="3 4">
    <name type="scientific">Solilutibacter pythonis</name>
    <dbReference type="NCBI Taxonomy" id="2483112"/>
    <lineage>
        <taxon>Bacteria</taxon>
        <taxon>Pseudomonadati</taxon>
        <taxon>Pseudomonadota</taxon>
        <taxon>Gammaproteobacteria</taxon>
        <taxon>Lysobacterales</taxon>
        <taxon>Lysobacteraceae</taxon>
        <taxon>Solilutibacter</taxon>
    </lineage>
</organism>
<evidence type="ECO:0000313" key="4">
    <source>
        <dbReference type="Proteomes" id="UP000275012"/>
    </source>
</evidence>
<feature type="modified residue" description="4-aspartylphosphate" evidence="1">
    <location>
        <position position="58"/>
    </location>
</feature>
<keyword evidence="1" id="KW-0597">Phosphoprotein</keyword>
<dbReference type="InterPro" id="IPR001789">
    <property type="entry name" value="Sig_transdc_resp-reg_receiver"/>
</dbReference>
<dbReference type="PROSITE" id="PS50110">
    <property type="entry name" value="RESPONSE_REGULATORY"/>
    <property type="match status" value="1"/>
</dbReference>
<protein>
    <submittedName>
        <fullName evidence="3">Response regulator</fullName>
    </submittedName>
</protein>
<evidence type="ECO:0000256" key="1">
    <source>
        <dbReference type="PROSITE-ProRule" id="PRU00169"/>
    </source>
</evidence>
<reference evidence="3 4" key="1">
    <citation type="submission" date="2018-10" db="EMBL/GenBank/DDBJ databases">
        <title>Proposal of Lysobacter pythonis sp. nov. isolated from royal pythons (Python regius).</title>
        <authorList>
            <person name="Hans-Juergen B."/>
            <person name="Huptas C."/>
            <person name="Sandra B."/>
            <person name="Igor L."/>
            <person name="Joachim S."/>
            <person name="Siegfried S."/>
            <person name="Mareike W."/>
            <person name="Peter K."/>
        </authorList>
    </citation>
    <scope>NUCLEOTIDE SEQUENCE [LARGE SCALE GENOMIC DNA]</scope>
    <source>
        <strain evidence="3 4">4284/11</strain>
    </source>
</reference>
<keyword evidence="4" id="KW-1185">Reference proteome</keyword>
<gene>
    <name evidence="3" type="ORF">EBB59_10150</name>
</gene>
<dbReference type="RefSeq" id="WP_122102036.1">
    <property type="nucleotide sequence ID" value="NZ_RFLY01000014.1"/>
</dbReference>